<dbReference type="GO" id="GO:0005524">
    <property type="term" value="F:ATP binding"/>
    <property type="evidence" value="ECO:0007669"/>
    <property type="project" value="UniProtKB-KW"/>
</dbReference>
<dbReference type="NCBIfam" id="NF002315">
    <property type="entry name" value="PRK01237.1"/>
    <property type="match status" value="1"/>
</dbReference>
<dbReference type="GO" id="GO:0046917">
    <property type="term" value="F:triphosphoribosyl-dephospho-CoA synthase activity"/>
    <property type="evidence" value="ECO:0007669"/>
    <property type="project" value="UniProtKB-EC"/>
</dbReference>
<evidence type="ECO:0000256" key="1">
    <source>
        <dbReference type="ARBA" id="ARBA00022679"/>
    </source>
</evidence>
<keyword evidence="1 4" id="KW-0808">Transferase</keyword>
<dbReference type="InterPro" id="IPR002736">
    <property type="entry name" value="CitG"/>
</dbReference>
<dbReference type="AlphaFoldDB" id="A0A1J5QA41"/>
<protein>
    <submittedName>
        <fullName evidence="4">2-(5''-triphosphoribosyl)-3'-dephosphocoenzyme-A synthase</fullName>
        <ecNumber evidence="4">2.4.2.52</ecNumber>
    </submittedName>
</protein>
<dbReference type="Pfam" id="PF01874">
    <property type="entry name" value="CitG"/>
    <property type="match status" value="1"/>
</dbReference>
<dbReference type="Gene3D" id="1.10.4200.10">
    <property type="entry name" value="Triphosphoribosyl-dephospho-CoA protein"/>
    <property type="match status" value="2"/>
</dbReference>
<keyword evidence="4" id="KW-0328">Glycosyltransferase</keyword>
<keyword evidence="3" id="KW-0067">ATP-binding</keyword>
<dbReference type="PANTHER" id="PTHR30201:SF2">
    <property type="entry name" value="2-(5''-TRIPHOSPHORIBOSYL)-3'-DEPHOSPHOCOENZYME-A SYNTHASE"/>
    <property type="match status" value="1"/>
</dbReference>
<dbReference type="InterPro" id="IPR017555">
    <property type="entry name" value="TriPribosyl-deP-CoA_syn"/>
</dbReference>
<dbReference type="PANTHER" id="PTHR30201">
    <property type="entry name" value="TRIPHOSPHORIBOSYL-DEPHOSPHO-COA SYNTHASE"/>
    <property type="match status" value="1"/>
</dbReference>
<accession>A0A1J5QA41</accession>
<comment type="caution">
    <text evidence="4">The sequence shown here is derived from an EMBL/GenBank/DDBJ whole genome shotgun (WGS) entry which is preliminary data.</text>
</comment>
<gene>
    <name evidence="4" type="primary">citG_4</name>
    <name evidence="4" type="ORF">GALL_415380</name>
</gene>
<sequence>MAMATPMRPALQTPAFATADDWADRAVQALRDEALLTPKPALVDGRGSGAHRDLDLARMLRSAEALRLPFADMARAAAGARPSPDLRARLAAIGRVAEQRMMMATDGSNAHRGAIWALGLLVAAGSMRLDGRGPEQVAVTAAAIARHPDRHAPGLDSHGARACRRYGLGGARAEACAGFPHAVRLGLPALRRARAQGHGECHARLDALLAIMACLPDTCLLHRGGLAALRAAQHGARAVLDAGGTATARGWKGLMRLDAELLERNASPGGSADLLAVTLFLDGIARQDGGAARQDGRARWKH</sequence>
<dbReference type="EMBL" id="MLJW01001776">
    <property type="protein sequence ID" value="OIQ76772.1"/>
    <property type="molecule type" value="Genomic_DNA"/>
</dbReference>
<dbReference type="NCBIfam" id="TIGR03132">
    <property type="entry name" value="malonate_mdcB"/>
    <property type="match status" value="1"/>
</dbReference>
<organism evidence="4">
    <name type="scientific">mine drainage metagenome</name>
    <dbReference type="NCBI Taxonomy" id="410659"/>
    <lineage>
        <taxon>unclassified sequences</taxon>
        <taxon>metagenomes</taxon>
        <taxon>ecological metagenomes</taxon>
    </lineage>
</organism>
<dbReference type="GO" id="GO:0016757">
    <property type="term" value="F:glycosyltransferase activity"/>
    <property type="evidence" value="ECO:0007669"/>
    <property type="project" value="UniProtKB-KW"/>
</dbReference>
<proteinExistence type="inferred from homology"/>
<keyword evidence="2" id="KW-0547">Nucleotide-binding</keyword>
<evidence type="ECO:0000313" key="4">
    <source>
        <dbReference type="EMBL" id="OIQ76772.1"/>
    </source>
</evidence>
<reference evidence="4" key="1">
    <citation type="submission" date="2016-10" db="EMBL/GenBank/DDBJ databases">
        <title>Sequence of Gallionella enrichment culture.</title>
        <authorList>
            <person name="Poehlein A."/>
            <person name="Muehling M."/>
            <person name="Daniel R."/>
        </authorList>
    </citation>
    <scope>NUCLEOTIDE SEQUENCE</scope>
</reference>
<evidence type="ECO:0000256" key="3">
    <source>
        <dbReference type="ARBA" id="ARBA00022840"/>
    </source>
</evidence>
<dbReference type="GO" id="GO:0051191">
    <property type="term" value="P:prosthetic group biosynthetic process"/>
    <property type="evidence" value="ECO:0007669"/>
    <property type="project" value="TreeGrafter"/>
</dbReference>
<dbReference type="EC" id="2.4.2.52" evidence="4"/>
<evidence type="ECO:0000256" key="2">
    <source>
        <dbReference type="ARBA" id="ARBA00022741"/>
    </source>
</evidence>
<name>A0A1J5QA41_9ZZZZ</name>
<dbReference type="HAMAP" id="MF_01883">
    <property type="entry name" value="MdcB"/>
    <property type="match status" value="1"/>
</dbReference>